<sequence>MKYRFLGDSGLLVSQFSYGSWVTFADSVTVDKAYEIMAYGYERGVNFWDTAEVYGAGAAEKVLGQVFHRGVENKLWTREDLVIATKIFTGTKEGPNARGLSRKHLVEGTKASLERLQLDYVDVIFCHRPEPFTPIEETVRSMNFIIQQGWAFYWGTSEWLSSEIIEACEIADRLGLIRPICEQPQYNLFERSRVEMDYDVLYKKYNYGLTTWSPLKFGLLTGKYANGMPEGTRLAQSEYIRSMLRGDFDEMTKQVEQLRPIAEELDCSLAQLALAWCSSNKHVSTVILGASSLKQMEENLKALDVVPKLTEEIKSRIDAIIPRVLKIATHDHWSQIRSKWL</sequence>
<feature type="domain" description="NADP-dependent oxidoreductase" evidence="4">
    <location>
        <begin position="18"/>
        <end position="320"/>
    </location>
</feature>
<evidence type="ECO:0000256" key="2">
    <source>
        <dbReference type="ARBA" id="ARBA00022857"/>
    </source>
</evidence>
<dbReference type="PRINTS" id="PR01577">
    <property type="entry name" value="KCNABCHANNEL"/>
</dbReference>
<dbReference type="PANTHER" id="PTHR43150:SF2">
    <property type="entry name" value="HYPERKINETIC, ISOFORM M"/>
    <property type="match status" value="1"/>
</dbReference>
<evidence type="ECO:0000259" key="4">
    <source>
        <dbReference type="Pfam" id="PF00248"/>
    </source>
</evidence>
<dbReference type="InterPro" id="IPR023210">
    <property type="entry name" value="NADP_OxRdtase_dom"/>
</dbReference>
<protein>
    <recommendedName>
        <fullName evidence="4">NADP-dependent oxidoreductase domain-containing protein</fullName>
    </recommendedName>
</protein>
<evidence type="ECO:0000313" key="5">
    <source>
        <dbReference type="EMBL" id="TMW58868.1"/>
    </source>
</evidence>
<gene>
    <name evidence="5" type="ORF">Poli38472_007013</name>
</gene>
<dbReference type="Gene3D" id="3.20.20.100">
    <property type="entry name" value="NADP-dependent oxidoreductase domain"/>
    <property type="match status" value="1"/>
</dbReference>
<keyword evidence="3" id="KW-0560">Oxidoreductase</keyword>
<keyword evidence="6" id="KW-1185">Reference proteome</keyword>
<evidence type="ECO:0000313" key="6">
    <source>
        <dbReference type="Proteomes" id="UP000794436"/>
    </source>
</evidence>
<dbReference type="Proteomes" id="UP000794436">
    <property type="component" value="Unassembled WGS sequence"/>
</dbReference>
<name>A0A8K1C9Y7_PYTOL</name>
<dbReference type="OrthoDB" id="2310150at2759"/>
<dbReference type="SUPFAM" id="SSF51430">
    <property type="entry name" value="NAD(P)-linked oxidoreductase"/>
    <property type="match status" value="1"/>
</dbReference>
<dbReference type="CDD" id="cd19143">
    <property type="entry name" value="AKR_AKR6C1_2"/>
    <property type="match status" value="1"/>
</dbReference>
<dbReference type="GO" id="GO:0016491">
    <property type="term" value="F:oxidoreductase activity"/>
    <property type="evidence" value="ECO:0007669"/>
    <property type="project" value="UniProtKB-KW"/>
</dbReference>
<proteinExistence type="inferred from homology"/>
<dbReference type="PANTHER" id="PTHR43150">
    <property type="entry name" value="HYPERKINETIC, ISOFORM M"/>
    <property type="match status" value="1"/>
</dbReference>
<dbReference type="InterPro" id="IPR036812">
    <property type="entry name" value="NAD(P)_OxRdtase_dom_sf"/>
</dbReference>
<organism evidence="5 6">
    <name type="scientific">Pythium oligandrum</name>
    <name type="common">Mycoparasitic fungus</name>
    <dbReference type="NCBI Taxonomy" id="41045"/>
    <lineage>
        <taxon>Eukaryota</taxon>
        <taxon>Sar</taxon>
        <taxon>Stramenopiles</taxon>
        <taxon>Oomycota</taxon>
        <taxon>Peronosporomycetes</taxon>
        <taxon>Pythiales</taxon>
        <taxon>Pythiaceae</taxon>
        <taxon>Pythium</taxon>
    </lineage>
</organism>
<dbReference type="AlphaFoldDB" id="A0A8K1C9Y7"/>
<keyword evidence="2" id="KW-0521">NADP</keyword>
<evidence type="ECO:0000256" key="1">
    <source>
        <dbReference type="ARBA" id="ARBA00006515"/>
    </source>
</evidence>
<dbReference type="Pfam" id="PF00248">
    <property type="entry name" value="Aldo_ket_red"/>
    <property type="match status" value="1"/>
</dbReference>
<dbReference type="InterPro" id="IPR005399">
    <property type="entry name" value="K_chnl_volt-dep_bsu_KCNAB-rel"/>
</dbReference>
<reference evidence="5" key="1">
    <citation type="submission" date="2019-03" db="EMBL/GenBank/DDBJ databases">
        <title>Long read genome sequence of the mycoparasitic Pythium oligandrum ATCC 38472 isolated from sugarbeet rhizosphere.</title>
        <authorList>
            <person name="Gaulin E."/>
        </authorList>
    </citation>
    <scope>NUCLEOTIDE SEQUENCE</scope>
    <source>
        <strain evidence="5">ATCC 38472_TT</strain>
    </source>
</reference>
<comment type="similarity">
    <text evidence="1">Belongs to the shaker potassium channel beta subunit family.</text>
</comment>
<accession>A0A8K1C9Y7</accession>
<evidence type="ECO:0000256" key="3">
    <source>
        <dbReference type="ARBA" id="ARBA00023002"/>
    </source>
</evidence>
<comment type="caution">
    <text evidence="5">The sequence shown here is derived from an EMBL/GenBank/DDBJ whole genome shotgun (WGS) entry which is preliminary data.</text>
</comment>
<dbReference type="EMBL" id="SPLM01000110">
    <property type="protein sequence ID" value="TMW58868.1"/>
    <property type="molecule type" value="Genomic_DNA"/>
</dbReference>